<comment type="caution">
    <text evidence="1">The sequence shown here is derived from an EMBL/GenBank/DDBJ whole genome shotgun (WGS) entry which is preliminary data.</text>
</comment>
<evidence type="ECO:0000313" key="2">
    <source>
        <dbReference type="Proteomes" id="UP000652761"/>
    </source>
</evidence>
<name>A0A843XE49_COLES</name>
<organism evidence="1 2">
    <name type="scientific">Colocasia esculenta</name>
    <name type="common">Wild taro</name>
    <name type="synonym">Arum esculentum</name>
    <dbReference type="NCBI Taxonomy" id="4460"/>
    <lineage>
        <taxon>Eukaryota</taxon>
        <taxon>Viridiplantae</taxon>
        <taxon>Streptophyta</taxon>
        <taxon>Embryophyta</taxon>
        <taxon>Tracheophyta</taxon>
        <taxon>Spermatophyta</taxon>
        <taxon>Magnoliopsida</taxon>
        <taxon>Liliopsida</taxon>
        <taxon>Araceae</taxon>
        <taxon>Aroideae</taxon>
        <taxon>Colocasieae</taxon>
        <taxon>Colocasia</taxon>
    </lineage>
</organism>
<proteinExistence type="predicted"/>
<keyword evidence="2" id="KW-1185">Reference proteome</keyword>
<dbReference type="EMBL" id="NMUH01007564">
    <property type="protein sequence ID" value="MQM17467.1"/>
    <property type="molecule type" value="Genomic_DNA"/>
</dbReference>
<dbReference type="Proteomes" id="UP000652761">
    <property type="component" value="Unassembled WGS sequence"/>
</dbReference>
<sequence>MDLKMKIQPKCVDTAIECVDTLSQLRKRIFWEKGLVSTHSLAVSTHSPSLENGSSGDWV</sequence>
<protein>
    <submittedName>
        <fullName evidence="1">Uncharacterized protein</fullName>
    </submittedName>
</protein>
<dbReference type="AlphaFoldDB" id="A0A843XE49"/>
<accession>A0A843XE49</accession>
<evidence type="ECO:0000313" key="1">
    <source>
        <dbReference type="EMBL" id="MQM17467.1"/>
    </source>
</evidence>
<gene>
    <name evidence="1" type="ORF">Taro_050439</name>
</gene>
<reference evidence="1" key="1">
    <citation type="submission" date="2017-07" db="EMBL/GenBank/DDBJ databases">
        <title>Taro Niue Genome Assembly and Annotation.</title>
        <authorList>
            <person name="Atibalentja N."/>
            <person name="Keating K."/>
            <person name="Fields C.J."/>
        </authorList>
    </citation>
    <scope>NUCLEOTIDE SEQUENCE</scope>
    <source>
        <strain evidence="1">Niue_2</strain>
        <tissue evidence="1">Leaf</tissue>
    </source>
</reference>